<dbReference type="GeneID" id="30981194"/>
<keyword evidence="2" id="KW-1185">Reference proteome</keyword>
<dbReference type="RefSeq" id="XP_020064070.1">
    <property type="nucleotide sequence ID" value="XM_020207057.1"/>
</dbReference>
<dbReference type="Proteomes" id="UP000094285">
    <property type="component" value="Unassembled WGS sequence"/>
</dbReference>
<accession>A0A1E4SHG1</accession>
<proteinExistence type="predicted"/>
<sequence length="87" mass="9663">MWLTSSASAALDCVHRQLRMPTGWRNSPIIGCMCQDLLDVAPGAYNHLKLGLVIFSMSNCHVGNYLNVKLGLVIISMLNCHVVNHLW</sequence>
<evidence type="ECO:0000313" key="2">
    <source>
        <dbReference type="Proteomes" id="UP000094285"/>
    </source>
</evidence>
<dbReference type="AlphaFoldDB" id="A0A1E4SHG1"/>
<protein>
    <submittedName>
        <fullName evidence="1">Uncharacterized protein</fullName>
    </submittedName>
</protein>
<reference evidence="2" key="1">
    <citation type="submission" date="2016-05" db="EMBL/GenBank/DDBJ databases">
        <title>Comparative genomics of biotechnologically important yeasts.</title>
        <authorList>
            <consortium name="DOE Joint Genome Institute"/>
            <person name="Riley R."/>
            <person name="Haridas S."/>
            <person name="Wolfe K.H."/>
            <person name="Lopes M.R."/>
            <person name="Hittinger C.T."/>
            <person name="Goker M."/>
            <person name="Salamov A."/>
            <person name="Wisecaver J."/>
            <person name="Long T.M."/>
            <person name="Aerts A.L."/>
            <person name="Barry K."/>
            <person name="Choi C."/>
            <person name="Clum A."/>
            <person name="Coughlan A.Y."/>
            <person name="Deshpande S."/>
            <person name="Douglass A.P."/>
            <person name="Hanson S.J."/>
            <person name="Klenk H.-P."/>
            <person name="Labutti K."/>
            <person name="Lapidus A."/>
            <person name="Lindquist E."/>
            <person name="Lipzen A."/>
            <person name="Meier-Kolthoff J.P."/>
            <person name="Ohm R.A."/>
            <person name="Otillar R.P."/>
            <person name="Pangilinan J."/>
            <person name="Peng Y."/>
            <person name="Rokas A."/>
            <person name="Rosa C.A."/>
            <person name="Scheuner C."/>
            <person name="Sibirny A.A."/>
            <person name="Slot J.C."/>
            <person name="Stielow J.B."/>
            <person name="Sun H."/>
            <person name="Kurtzman C.P."/>
            <person name="Blackwell M."/>
            <person name="Grigoriev I.V."/>
            <person name="Jeffries T.W."/>
        </authorList>
    </citation>
    <scope>NUCLEOTIDE SEQUENCE [LARGE SCALE GENOMIC DNA]</scope>
    <source>
        <strain evidence="2">NRRL Y-17324</strain>
    </source>
</reference>
<evidence type="ECO:0000313" key="1">
    <source>
        <dbReference type="EMBL" id="ODV78948.1"/>
    </source>
</evidence>
<organism evidence="1 2">
    <name type="scientific">Suhomyces tanzawaensis NRRL Y-17324</name>
    <dbReference type="NCBI Taxonomy" id="984487"/>
    <lineage>
        <taxon>Eukaryota</taxon>
        <taxon>Fungi</taxon>
        <taxon>Dikarya</taxon>
        <taxon>Ascomycota</taxon>
        <taxon>Saccharomycotina</taxon>
        <taxon>Pichiomycetes</taxon>
        <taxon>Debaryomycetaceae</taxon>
        <taxon>Suhomyces</taxon>
    </lineage>
</organism>
<gene>
    <name evidence="1" type="ORF">CANTADRAFT_242190</name>
</gene>
<dbReference type="EMBL" id="KV453912">
    <property type="protein sequence ID" value="ODV78948.1"/>
    <property type="molecule type" value="Genomic_DNA"/>
</dbReference>
<name>A0A1E4SHG1_9ASCO</name>